<accession>A0ABS8YHY1</accession>
<dbReference type="GO" id="GO:0016787">
    <property type="term" value="F:hydrolase activity"/>
    <property type="evidence" value="ECO:0007669"/>
    <property type="project" value="UniProtKB-KW"/>
</dbReference>
<keyword evidence="1" id="KW-0472">Membrane</keyword>
<comment type="caution">
    <text evidence="2">The sequence shown here is derived from an EMBL/GenBank/DDBJ whole genome shotgun (WGS) entry which is preliminary data.</text>
</comment>
<feature type="transmembrane region" description="Helical" evidence="1">
    <location>
        <begin position="156"/>
        <end position="175"/>
    </location>
</feature>
<feature type="transmembrane region" description="Helical" evidence="1">
    <location>
        <begin position="127"/>
        <end position="150"/>
    </location>
</feature>
<feature type="transmembrane region" description="Helical" evidence="1">
    <location>
        <begin position="92"/>
        <end position="115"/>
    </location>
</feature>
<dbReference type="InterPro" id="IPR053170">
    <property type="entry name" value="Transcription_regulator"/>
</dbReference>
<organism evidence="2 3">
    <name type="scientific">Paenibacillus profundus</name>
    <dbReference type="NCBI Taxonomy" id="1173085"/>
    <lineage>
        <taxon>Bacteria</taxon>
        <taxon>Bacillati</taxon>
        <taxon>Bacillota</taxon>
        <taxon>Bacilli</taxon>
        <taxon>Bacillales</taxon>
        <taxon>Paenibacillaceae</taxon>
        <taxon>Paenibacillus</taxon>
    </lineage>
</organism>
<dbReference type="RefSeq" id="WP_026011294.1">
    <property type="nucleotide sequence ID" value="NZ_JAJNBZ010000018.1"/>
</dbReference>
<reference evidence="2 3" key="1">
    <citation type="submission" date="2021-11" db="EMBL/GenBank/DDBJ databases">
        <title>Draft genome sequence of Paenibacillus profundus YoMME, a new Gram-positive bacteria with exoelectrogenic properties.</title>
        <authorList>
            <person name="Hubenova Y."/>
            <person name="Hubenova E."/>
            <person name="Manasiev Y."/>
            <person name="Peykov S."/>
            <person name="Mitov M."/>
        </authorList>
    </citation>
    <scope>NUCLEOTIDE SEQUENCE [LARGE SCALE GENOMIC DNA]</scope>
    <source>
        <strain evidence="2 3">YoMME</strain>
    </source>
</reference>
<sequence>MDTSTHAIIGLGLAGLSQWDPLVVSEPATATAVFFGVLLGSQAPDADTALKWKSNILYIRQHRGYSHSLPMIAVWSFLISGVLTWLNKGASFTHVLLWTGLAVCLHVLTDVFNAYGTQAVWPFTKRWISWNIIALFDPIIFSTHLIAIALWGFGILSPRVLFPALYLLLITYYVWRTHVHRQVERQLPLLDKEYEKGEIYTIIPTVALSRWNVVKRSPNGSFMIGHWKRGILHWTERAVCHDHPAVEASKSHPAVRALLYFSSYACATVEHTGYGYAVRWVDVRYRHRKQYPLVAIVMMNLKYETLDYFIGWLSHTRTVKRYGLE</sequence>
<dbReference type="Proteomes" id="UP001199916">
    <property type="component" value="Unassembled WGS sequence"/>
</dbReference>
<name>A0ABS8YHY1_9BACL</name>
<evidence type="ECO:0000256" key="1">
    <source>
        <dbReference type="SAM" id="Phobius"/>
    </source>
</evidence>
<gene>
    <name evidence="2" type="ORF">LQV63_19770</name>
</gene>
<keyword evidence="2" id="KW-0378">Hydrolase</keyword>
<protein>
    <submittedName>
        <fullName evidence="2">Metal-dependent hydrolase</fullName>
    </submittedName>
</protein>
<dbReference type="InterPro" id="IPR007404">
    <property type="entry name" value="YdjM-like"/>
</dbReference>
<keyword evidence="1" id="KW-1133">Transmembrane helix</keyword>
<proteinExistence type="predicted"/>
<keyword evidence="1" id="KW-0812">Transmembrane</keyword>
<keyword evidence="3" id="KW-1185">Reference proteome</keyword>
<dbReference type="PANTHER" id="PTHR40031:SF1">
    <property type="entry name" value="MEMBRANE-BOUND METAL-DEPENDENT HYDROLASE"/>
    <property type="match status" value="1"/>
</dbReference>
<dbReference type="EMBL" id="JAJNBZ010000018">
    <property type="protein sequence ID" value="MCE5171543.1"/>
    <property type="molecule type" value="Genomic_DNA"/>
</dbReference>
<evidence type="ECO:0000313" key="2">
    <source>
        <dbReference type="EMBL" id="MCE5171543.1"/>
    </source>
</evidence>
<dbReference type="PANTHER" id="PTHR40031">
    <property type="entry name" value="HYPOTHETICAL MEMBRANE SPANNING PROTEIN"/>
    <property type="match status" value="1"/>
</dbReference>
<evidence type="ECO:0000313" key="3">
    <source>
        <dbReference type="Proteomes" id="UP001199916"/>
    </source>
</evidence>
<dbReference type="Pfam" id="PF04307">
    <property type="entry name" value="YdjM"/>
    <property type="match status" value="1"/>
</dbReference>
<feature type="transmembrane region" description="Helical" evidence="1">
    <location>
        <begin position="68"/>
        <end position="86"/>
    </location>
</feature>